<keyword evidence="3" id="KW-1185">Reference proteome</keyword>
<dbReference type="Proteomes" id="UP000601223">
    <property type="component" value="Unassembled WGS sequence"/>
</dbReference>
<feature type="region of interest" description="Disordered" evidence="1">
    <location>
        <begin position="1"/>
        <end position="39"/>
    </location>
</feature>
<evidence type="ECO:0000313" key="3">
    <source>
        <dbReference type="Proteomes" id="UP000601223"/>
    </source>
</evidence>
<evidence type="ECO:0000256" key="1">
    <source>
        <dbReference type="SAM" id="MobiDB-lite"/>
    </source>
</evidence>
<dbReference type="RefSeq" id="WP_203755688.1">
    <property type="nucleotide sequence ID" value="NZ_BONF01000048.1"/>
</dbReference>
<feature type="region of interest" description="Disordered" evidence="1">
    <location>
        <begin position="599"/>
        <end position="618"/>
    </location>
</feature>
<sequence length="854" mass="90342">MTGAVAVGSAPAVTGADGDPARERADGGRVPGSGGQDAAERWKGLRRALDTPSAQRVLDWVRAADEKQRRAAFDYVAVHRKENPQWRDWRVWEHRNVTYAVALAGCASTAKKAAAALNRGDMSWTFANADPAPVVEVLRLRAVPWIGELAHLLAAKLPAEQGGNWPLVYALALAGGGEPPATEQFVAGWIDRVRESADPDAELRDGPYTALLLPLLFTHDRLGSRLDYNYGNRGFLPALMRLGEADPAVRARLLDGCRARLLRGGRPGELRGYLRMHDELKPAPAEVAPAAADYVRLVEGGNPTVAGMAQRALRDADEAGLLGWDTVRDVAAAALARPEKILVKTQTAWLRRAARRRPEHAGEITELLAPPQPEALPVPVALPVPAPAPLGPPLDGLPQVTEELSAMLAGDWSVPTVERVLAGIAHWRVHDQDALARAVRPLVDGNHPGWGRLAEQLRELLLTVVVAPGRSARWRQLADVFRADGAVPVRQLHQLRVHGNGLHLVLAVRLAEMSVQLGRRPAPVLMATPTHANGRLEPEVLLRRLEQAEHDGWQPWAADLDQALLRLPREVDRAVAAAALRLRSPAGAAFAHWISGPVPDPVSRRQEQTPDGKPPRYSWERQPALRRVVAVEPPEHVSTLMRELLTVSRGDRPVWAPAAIEAPEQWTAALPSHREVVAAAALPSLAALADLDHEGGGVLLAQLAEGGGPAGPAVHLALAYGLAARSAADRVGAVDGLLGLAATGDLDGAVLGRELGELAAAGVLKVNRVASALDDAAAAGAVSAVWQTAAAALVPLSGLDKARSGTADLMAVAARCARASGASGLPPELAAVAARGGSSRLVAAARELQAALAA</sequence>
<proteinExistence type="predicted"/>
<reference evidence="2 3" key="1">
    <citation type="submission" date="2021-01" db="EMBL/GenBank/DDBJ databases">
        <title>Whole genome shotgun sequence of Catellatospora bangladeshensis NBRC 107357.</title>
        <authorList>
            <person name="Komaki H."/>
            <person name="Tamura T."/>
        </authorList>
    </citation>
    <scope>NUCLEOTIDE SEQUENCE [LARGE SCALE GENOMIC DNA]</scope>
    <source>
        <strain evidence="2 3">NBRC 107357</strain>
    </source>
</reference>
<dbReference type="AlphaFoldDB" id="A0A8J3JNA6"/>
<dbReference type="EMBL" id="BONF01000048">
    <property type="protein sequence ID" value="GIF85574.1"/>
    <property type="molecule type" value="Genomic_DNA"/>
</dbReference>
<comment type="caution">
    <text evidence="2">The sequence shown here is derived from an EMBL/GenBank/DDBJ whole genome shotgun (WGS) entry which is preliminary data.</text>
</comment>
<evidence type="ECO:0008006" key="4">
    <source>
        <dbReference type="Google" id="ProtNLM"/>
    </source>
</evidence>
<evidence type="ECO:0000313" key="2">
    <source>
        <dbReference type="EMBL" id="GIF85574.1"/>
    </source>
</evidence>
<name>A0A8J3JNA6_9ACTN</name>
<organism evidence="2 3">
    <name type="scientific">Catellatospora bangladeshensis</name>
    <dbReference type="NCBI Taxonomy" id="310355"/>
    <lineage>
        <taxon>Bacteria</taxon>
        <taxon>Bacillati</taxon>
        <taxon>Actinomycetota</taxon>
        <taxon>Actinomycetes</taxon>
        <taxon>Micromonosporales</taxon>
        <taxon>Micromonosporaceae</taxon>
        <taxon>Catellatospora</taxon>
    </lineage>
</organism>
<accession>A0A8J3JNA6</accession>
<protein>
    <recommendedName>
        <fullName evidence="4">Secreted protein</fullName>
    </recommendedName>
</protein>
<gene>
    <name evidence="2" type="ORF">Cba03nite_69230</name>
</gene>
<feature type="compositionally biased region" description="Basic and acidic residues" evidence="1">
    <location>
        <begin position="602"/>
        <end position="614"/>
    </location>
</feature>